<dbReference type="InParanoid" id="A0A2H3D2M4"/>
<evidence type="ECO:0000313" key="2">
    <source>
        <dbReference type="Proteomes" id="UP000217790"/>
    </source>
</evidence>
<proteinExistence type="predicted"/>
<name>A0A2H3D2M4_ARMGA</name>
<dbReference type="AlphaFoldDB" id="A0A2H3D2M4"/>
<organism evidence="1 2">
    <name type="scientific">Armillaria gallica</name>
    <name type="common">Bulbous honey fungus</name>
    <name type="synonym">Armillaria bulbosa</name>
    <dbReference type="NCBI Taxonomy" id="47427"/>
    <lineage>
        <taxon>Eukaryota</taxon>
        <taxon>Fungi</taxon>
        <taxon>Dikarya</taxon>
        <taxon>Basidiomycota</taxon>
        <taxon>Agaricomycotina</taxon>
        <taxon>Agaricomycetes</taxon>
        <taxon>Agaricomycetidae</taxon>
        <taxon>Agaricales</taxon>
        <taxon>Marasmiineae</taxon>
        <taxon>Physalacriaceae</taxon>
        <taxon>Armillaria</taxon>
    </lineage>
</organism>
<keyword evidence="2" id="KW-1185">Reference proteome</keyword>
<evidence type="ECO:0000313" key="1">
    <source>
        <dbReference type="EMBL" id="PBK85028.1"/>
    </source>
</evidence>
<dbReference type="Proteomes" id="UP000217790">
    <property type="component" value="Unassembled WGS sequence"/>
</dbReference>
<accession>A0A2H3D2M4</accession>
<protein>
    <submittedName>
        <fullName evidence="1">Uncharacterized protein</fullName>
    </submittedName>
</protein>
<dbReference type="EMBL" id="KZ293694">
    <property type="protein sequence ID" value="PBK85028.1"/>
    <property type="molecule type" value="Genomic_DNA"/>
</dbReference>
<reference evidence="2" key="1">
    <citation type="journal article" date="2017" name="Nat. Ecol. Evol.">
        <title>Genome expansion and lineage-specific genetic innovations in the forest pathogenic fungi Armillaria.</title>
        <authorList>
            <person name="Sipos G."/>
            <person name="Prasanna A.N."/>
            <person name="Walter M.C."/>
            <person name="O'Connor E."/>
            <person name="Balint B."/>
            <person name="Krizsan K."/>
            <person name="Kiss B."/>
            <person name="Hess J."/>
            <person name="Varga T."/>
            <person name="Slot J."/>
            <person name="Riley R."/>
            <person name="Boka B."/>
            <person name="Rigling D."/>
            <person name="Barry K."/>
            <person name="Lee J."/>
            <person name="Mihaltcheva S."/>
            <person name="LaButti K."/>
            <person name="Lipzen A."/>
            <person name="Waldron R."/>
            <person name="Moloney N.M."/>
            <person name="Sperisen C."/>
            <person name="Kredics L."/>
            <person name="Vagvoelgyi C."/>
            <person name="Patrignani A."/>
            <person name="Fitzpatrick D."/>
            <person name="Nagy I."/>
            <person name="Doyle S."/>
            <person name="Anderson J.B."/>
            <person name="Grigoriev I.V."/>
            <person name="Gueldener U."/>
            <person name="Muensterkoetter M."/>
            <person name="Nagy L.G."/>
        </authorList>
    </citation>
    <scope>NUCLEOTIDE SEQUENCE [LARGE SCALE GENOMIC DNA]</scope>
    <source>
        <strain evidence="2">Ar21-2</strain>
    </source>
</reference>
<sequence>MRRRLFLSRGFRNDSVVLGPCSRSPARSSLSRIPRHRTCVCRVIVSSISHFWGPADCHDATWARLLYFWTPVPVRSFSCRHGNAKPRILRCLFGCRRMIEVPGVPMVMVVILLHFPTPRHRRVKISRSCDDMDCGNDNRLFHGRMNVLCHFRIRGPG</sequence>
<gene>
    <name evidence="1" type="ORF">ARMGADRAFT_595402</name>
</gene>